<dbReference type="Pfam" id="PF07940">
    <property type="entry name" value="Hepar_II_III_C"/>
    <property type="match status" value="1"/>
</dbReference>
<name>A0A0F9AI87_9ZZZZ</name>
<reference evidence="3" key="1">
    <citation type="journal article" date="2015" name="Nature">
        <title>Complex archaea that bridge the gap between prokaryotes and eukaryotes.</title>
        <authorList>
            <person name="Spang A."/>
            <person name="Saw J.H."/>
            <person name="Jorgensen S.L."/>
            <person name="Zaremba-Niedzwiedzka K."/>
            <person name="Martijn J."/>
            <person name="Lind A.E."/>
            <person name="van Eijk R."/>
            <person name="Schleper C."/>
            <person name="Guy L."/>
            <person name="Ettema T.J."/>
        </authorList>
    </citation>
    <scope>NUCLEOTIDE SEQUENCE</scope>
</reference>
<evidence type="ECO:0000256" key="1">
    <source>
        <dbReference type="SAM" id="MobiDB-lite"/>
    </source>
</evidence>
<feature type="compositionally biased region" description="Basic and acidic residues" evidence="1">
    <location>
        <begin position="239"/>
        <end position="266"/>
    </location>
</feature>
<dbReference type="InterPro" id="IPR012480">
    <property type="entry name" value="Hepar_II_III_C"/>
</dbReference>
<dbReference type="GO" id="GO:0016829">
    <property type="term" value="F:lyase activity"/>
    <property type="evidence" value="ECO:0007669"/>
    <property type="project" value="InterPro"/>
</dbReference>
<dbReference type="Gene3D" id="2.70.98.70">
    <property type="match status" value="1"/>
</dbReference>
<proteinExistence type="predicted"/>
<evidence type="ECO:0000313" key="3">
    <source>
        <dbReference type="EMBL" id="KKK78229.1"/>
    </source>
</evidence>
<feature type="non-terminal residue" evidence="3">
    <location>
        <position position="1"/>
    </location>
</feature>
<feature type="region of interest" description="Disordered" evidence="1">
    <location>
        <begin position="200"/>
        <end position="266"/>
    </location>
</feature>
<organism evidence="3">
    <name type="scientific">marine sediment metagenome</name>
    <dbReference type="NCBI Taxonomy" id="412755"/>
    <lineage>
        <taxon>unclassified sequences</taxon>
        <taxon>metagenomes</taxon>
        <taxon>ecological metagenomes</taxon>
    </lineage>
</organism>
<sequence length="332" mass="37098">QINRFHDVPELFGLCRLTDEGQLWIKDLMDLVLYEGQRGEQPADRGDHYLADLAVVKVRAGGVTVGAKAGNNLEHHNHNDVGCFLVHRGGTSFLTDLGAPVYSGRTFGQRRYESIFCNSLGHNVPVINGRGQPVGGQFAGSMQVAGLNDGAERTITIEMAGAYDQPALEQLTRTIEISADAERLRLTDRFTFSGRDVRDDAAGRAGRRRPQRADRLRSRRDGPAGRGRHTGSFQRRGATRRECRVPHRQPDPPDQLHPRDIEPPRHVELRDQLRRRAVVRRRIRRIASHARHPTEASHGRLSVGFRTRGGEIKPTESFPWDAFRGTSPVGSP</sequence>
<feature type="region of interest" description="Disordered" evidence="1">
    <location>
        <begin position="307"/>
        <end position="332"/>
    </location>
</feature>
<protein>
    <recommendedName>
        <fullName evidence="2">Heparinase II/III-like C-terminal domain-containing protein</fullName>
    </recommendedName>
</protein>
<evidence type="ECO:0000259" key="2">
    <source>
        <dbReference type="Pfam" id="PF07940"/>
    </source>
</evidence>
<dbReference type="AlphaFoldDB" id="A0A0F9AI87"/>
<feature type="domain" description="Heparinase II/III-like C-terminal" evidence="2">
    <location>
        <begin position="63"/>
        <end position="194"/>
    </location>
</feature>
<comment type="caution">
    <text evidence="3">The sequence shown here is derived from an EMBL/GenBank/DDBJ whole genome shotgun (WGS) entry which is preliminary data.</text>
</comment>
<accession>A0A0F9AI87</accession>
<dbReference type="EMBL" id="LAZR01054587">
    <property type="protein sequence ID" value="KKK78229.1"/>
    <property type="molecule type" value="Genomic_DNA"/>
</dbReference>
<feature type="compositionally biased region" description="Basic and acidic residues" evidence="1">
    <location>
        <begin position="211"/>
        <end position="223"/>
    </location>
</feature>
<gene>
    <name evidence="3" type="ORF">LCGC14_2845650</name>
</gene>